<evidence type="ECO:0000259" key="5">
    <source>
        <dbReference type="Pfam" id="PF10342"/>
    </source>
</evidence>
<feature type="region of interest" description="Disordered" evidence="2">
    <location>
        <begin position="247"/>
        <end position="267"/>
    </location>
</feature>
<dbReference type="Proteomes" id="UP000799539">
    <property type="component" value="Unassembled WGS sequence"/>
</dbReference>
<dbReference type="GO" id="GO:0031505">
    <property type="term" value="P:fungal-type cell wall organization"/>
    <property type="evidence" value="ECO:0007669"/>
    <property type="project" value="TreeGrafter"/>
</dbReference>
<organism evidence="6 7">
    <name type="scientific">Cercospora zeae-maydis SCOH1-5</name>
    <dbReference type="NCBI Taxonomy" id="717836"/>
    <lineage>
        <taxon>Eukaryota</taxon>
        <taxon>Fungi</taxon>
        <taxon>Dikarya</taxon>
        <taxon>Ascomycota</taxon>
        <taxon>Pezizomycotina</taxon>
        <taxon>Dothideomycetes</taxon>
        <taxon>Dothideomycetidae</taxon>
        <taxon>Mycosphaerellales</taxon>
        <taxon>Mycosphaerellaceae</taxon>
        <taxon>Cercospora</taxon>
    </lineage>
</organism>
<feature type="signal peptide" evidence="4">
    <location>
        <begin position="1"/>
        <end position="33"/>
    </location>
</feature>
<keyword evidence="7" id="KW-1185">Reference proteome</keyword>
<evidence type="ECO:0000256" key="3">
    <source>
        <dbReference type="SAM" id="Phobius"/>
    </source>
</evidence>
<feature type="compositionally biased region" description="Basic and acidic residues" evidence="2">
    <location>
        <begin position="249"/>
        <end position="265"/>
    </location>
</feature>
<keyword evidence="3" id="KW-1133">Transmembrane helix</keyword>
<dbReference type="EMBL" id="ML992668">
    <property type="protein sequence ID" value="KAF2214542.1"/>
    <property type="molecule type" value="Genomic_DNA"/>
</dbReference>
<feature type="domain" description="Yeast cell wall synthesis Kre9/Knh1-like N-terminal" evidence="5">
    <location>
        <begin position="40"/>
        <end position="142"/>
    </location>
</feature>
<keyword evidence="1 4" id="KW-0732">Signal</keyword>
<dbReference type="CDD" id="cd12087">
    <property type="entry name" value="TM_EGFR-like"/>
    <property type="match status" value="1"/>
</dbReference>
<evidence type="ECO:0000256" key="4">
    <source>
        <dbReference type="SAM" id="SignalP"/>
    </source>
</evidence>
<feature type="region of interest" description="Disordered" evidence="2">
    <location>
        <begin position="178"/>
        <end position="211"/>
    </location>
</feature>
<dbReference type="PANTHER" id="PTHR28154">
    <property type="entry name" value="CELL WALL SYNTHESIS PROTEIN KNH1-RELATED"/>
    <property type="match status" value="1"/>
</dbReference>
<dbReference type="GO" id="GO:0042546">
    <property type="term" value="P:cell wall biogenesis"/>
    <property type="evidence" value="ECO:0007669"/>
    <property type="project" value="InterPro"/>
</dbReference>
<dbReference type="PANTHER" id="PTHR28154:SF1">
    <property type="entry name" value="CELL WALL SYNTHESIS PROTEIN KNH1-RELATED"/>
    <property type="match status" value="1"/>
</dbReference>
<dbReference type="OrthoDB" id="2432613at2759"/>
<keyword evidence="3" id="KW-0472">Membrane</keyword>
<dbReference type="AlphaFoldDB" id="A0A6A6FM60"/>
<evidence type="ECO:0000256" key="1">
    <source>
        <dbReference type="ARBA" id="ARBA00022729"/>
    </source>
</evidence>
<accession>A0A6A6FM60</accession>
<evidence type="ECO:0000313" key="7">
    <source>
        <dbReference type="Proteomes" id="UP000799539"/>
    </source>
</evidence>
<dbReference type="GO" id="GO:0005576">
    <property type="term" value="C:extracellular region"/>
    <property type="evidence" value="ECO:0007669"/>
    <property type="project" value="TreeGrafter"/>
</dbReference>
<evidence type="ECO:0000313" key="6">
    <source>
        <dbReference type="EMBL" id="KAF2214542.1"/>
    </source>
</evidence>
<feature type="chain" id="PRO_5025405004" description="Yeast cell wall synthesis Kre9/Knh1-like N-terminal domain-containing protein" evidence="4">
    <location>
        <begin position="34"/>
        <end position="343"/>
    </location>
</feature>
<dbReference type="InterPro" id="IPR045328">
    <property type="entry name" value="Kre9/Knh1"/>
</dbReference>
<gene>
    <name evidence="6" type="ORF">CERZMDRAFT_83216</name>
</gene>
<name>A0A6A6FM60_9PEZI</name>
<dbReference type="Pfam" id="PF10342">
    <property type="entry name" value="Kre9_KNH"/>
    <property type="match status" value="1"/>
</dbReference>
<evidence type="ECO:0000256" key="2">
    <source>
        <dbReference type="SAM" id="MobiDB-lite"/>
    </source>
</evidence>
<keyword evidence="3" id="KW-0812">Transmembrane</keyword>
<feature type="transmembrane region" description="Helical" evidence="3">
    <location>
        <begin position="215"/>
        <end position="241"/>
    </location>
</feature>
<feature type="compositionally biased region" description="Low complexity" evidence="2">
    <location>
        <begin position="178"/>
        <end position="202"/>
    </location>
</feature>
<dbReference type="InterPro" id="IPR018466">
    <property type="entry name" value="Kre9/Knh1-like_N"/>
</dbReference>
<proteinExistence type="predicted"/>
<dbReference type="GO" id="GO:0006078">
    <property type="term" value="P:(1-&gt;6)-beta-D-glucan biosynthetic process"/>
    <property type="evidence" value="ECO:0007669"/>
    <property type="project" value="InterPro"/>
</dbReference>
<sequence length="343" mass="36200">MPSARQSESRSFCALSLVFLLFVLSLLVHDARAVGVSFTTPAAGATLPAGPITVTWTDAGGSPDMAALSTFELQLMVGGNEPSNSEVIATIGTPGSLVSTGQVQGTIGPNIAQSFENAFYFRMTSNTTDGNTVINYSDRFTLINMNGTTDSVYLDGANAVRGTDNVPAAQYNVVAQPTSTSTGASATTTVSSTATLTATETSEPTESDEGPGTGMLIGIVIGGFLALVGAVSLFVWAFMLYKHKKRKGKEQQRLNEHNNDLDRPRSVSQFGKVELPARNSLATPQSAYSTELSPIGVKHELEGDDGKPVEAARASIYELDSGWDGWEAMSGRKSKAWDPTDVV</sequence>
<protein>
    <recommendedName>
        <fullName evidence="5">Yeast cell wall synthesis Kre9/Knh1-like N-terminal domain-containing protein</fullName>
    </recommendedName>
</protein>
<reference evidence="6" key="1">
    <citation type="journal article" date="2020" name="Stud. Mycol.">
        <title>101 Dothideomycetes genomes: a test case for predicting lifestyles and emergence of pathogens.</title>
        <authorList>
            <person name="Haridas S."/>
            <person name="Albert R."/>
            <person name="Binder M."/>
            <person name="Bloem J."/>
            <person name="Labutti K."/>
            <person name="Salamov A."/>
            <person name="Andreopoulos B."/>
            <person name="Baker S."/>
            <person name="Barry K."/>
            <person name="Bills G."/>
            <person name="Bluhm B."/>
            <person name="Cannon C."/>
            <person name="Castanera R."/>
            <person name="Culley D."/>
            <person name="Daum C."/>
            <person name="Ezra D."/>
            <person name="Gonzalez J."/>
            <person name="Henrissat B."/>
            <person name="Kuo A."/>
            <person name="Liang C."/>
            <person name="Lipzen A."/>
            <person name="Lutzoni F."/>
            <person name="Magnuson J."/>
            <person name="Mondo S."/>
            <person name="Nolan M."/>
            <person name="Ohm R."/>
            <person name="Pangilinan J."/>
            <person name="Park H.-J."/>
            <person name="Ramirez L."/>
            <person name="Alfaro M."/>
            <person name="Sun H."/>
            <person name="Tritt A."/>
            <person name="Yoshinaga Y."/>
            <person name="Zwiers L.-H."/>
            <person name="Turgeon B."/>
            <person name="Goodwin S."/>
            <person name="Spatafora J."/>
            <person name="Crous P."/>
            <person name="Grigoriev I."/>
        </authorList>
    </citation>
    <scope>NUCLEOTIDE SEQUENCE</scope>
    <source>
        <strain evidence="6">SCOH1-5</strain>
    </source>
</reference>